<feature type="region of interest" description="Disordered" evidence="1">
    <location>
        <begin position="1"/>
        <end position="38"/>
    </location>
</feature>
<proteinExistence type="predicted"/>
<accession>A0ABV6AU36</accession>
<name>A0ABV6AU36_9DEIO</name>
<protein>
    <submittedName>
        <fullName evidence="2">Uncharacterized protein</fullName>
    </submittedName>
</protein>
<sequence length="70" mass="7546">MSSTARDQGELGPVSTSRFRAAQQASSGADGGRRVAQQFGRSDFVTTVHDACQRHQLDPSARELTERGVL</sequence>
<evidence type="ECO:0000313" key="2">
    <source>
        <dbReference type="EMBL" id="MFB9991022.1"/>
    </source>
</evidence>
<keyword evidence="3" id="KW-1185">Reference proteome</keyword>
<reference evidence="2 3" key="1">
    <citation type="submission" date="2024-09" db="EMBL/GenBank/DDBJ databases">
        <authorList>
            <person name="Sun Q."/>
            <person name="Mori K."/>
        </authorList>
    </citation>
    <scope>NUCLEOTIDE SEQUENCE [LARGE SCALE GENOMIC DNA]</scope>
    <source>
        <strain evidence="2 3">JCM 13503</strain>
    </source>
</reference>
<gene>
    <name evidence="2" type="ORF">ACFFLM_03370</name>
</gene>
<evidence type="ECO:0000313" key="3">
    <source>
        <dbReference type="Proteomes" id="UP001589733"/>
    </source>
</evidence>
<comment type="caution">
    <text evidence="2">The sequence shown here is derived from an EMBL/GenBank/DDBJ whole genome shotgun (WGS) entry which is preliminary data.</text>
</comment>
<dbReference type="EMBL" id="JBHLYR010000011">
    <property type="protein sequence ID" value="MFB9991022.1"/>
    <property type="molecule type" value="Genomic_DNA"/>
</dbReference>
<feature type="region of interest" description="Disordered" evidence="1">
    <location>
        <begin position="51"/>
        <end position="70"/>
    </location>
</feature>
<dbReference type="RefSeq" id="WP_380005546.1">
    <property type="nucleotide sequence ID" value="NZ_JBHLYR010000011.1"/>
</dbReference>
<dbReference type="Proteomes" id="UP001589733">
    <property type="component" value="Unassembled WGS sequence"/>
</dbReference>
<evidence type="ECO:0000256" key="1">
    <source>
        <dbReference type="SAM" id="MobiDB-lite"/>
    </source>
</evidence>
<organism evidence="2 3">
    <name type="scientific">Deinococcus oregonensis</name>
    <dbReference type="NCBI Taxonomy" id="1805970"/>
    <lineage>
        <taxon>Bacteria</taxon>
        <taxon>Thermotogati</taxon>
        <taxon>Deinococcota</taxon>
        <taxon>Deinococci</taxon>
        <taxon>Deinococcales</taxon>
        <taxon>Deinococcaceae</taxon>
        <taxon>Deinococcus</taxon>
    </lineage>
</organism>